<protein>
    <submittedName>
        <fullName evidence="6">CoB--CoM heterodisulfide reductase iron-sulfur subunit E</fullName>
        <ecNumber evidence="6">1.8.98.1</ecNumber>
    </submittedName>
</protein>
<feature type="domain" description="F420-non-reducing hydrogenase iron-sulfur subunit D" evidence="5">
    <location>
        <begin position="29"/>
        <end position="150"/>
    </location>
</feature>
<keyword evidence="3" id="KW-0408">Iron</keyword>
<accession>S0G7J9</accession>
<dbReference type="InterPro" id="IPR003813">
    <property type="entry name" value="MvhD/FlpD"/>
</dbReference>
<evidence type="ECO:0000313" key="6">
    <source>
        <dbReference type="EMBL" id="EMS81202.1"/>
    </source>
</evidence>
<sequence length="160" mass="17762">MTQTVMEPSQASPAKNPSLAKDAFEPVLIAFVCNWCTYTAADLAGTSRLTYPDNVRLVRVMCTGMVDPQYVIKAFLEGADAVLVSGCHPGDCHYINGNYKARRRILLLKQILPRFGIDAKRLRLTWIGASDGIEFARTMTRFVKDIKEIGPCQARLQPAI</sequence>
<evidence type="ECO:0000259" key="5">
    <source>
        <dbReference type="Pfam" id="PF02662"/>
    </source>
</evidence>
<evidence type="ECO:0000256" key="2">
    <source>
        <dbReference type="ARBA" id="ARBA00023002"/>
    </source>
</evidence>
<dbReference type="GO" id="GO:0051536">
    <property type="term" value="F:iron-sulfur cluster binding"/>
    <property type="evidence" value="ECO:0007669"/>
    <property type="project" value="UniProtKB-KW"/>
</dbReference>
<dbReference type="PATRIC" id="fig|1286635.3.peg.360"/>
<dbReference type="EC" id="1.8.98.1" evidence="6"/>
<dbReference type="Pfam" id="PF02662">
    <property type="entry name" value="FlpD"/>
    <property type="match status" value="1"/>
</dbReference>
<dbReference type="GO" id="GO:0051912">
    <property type="term" value="F:CoB--CoM heterodisulfide reductase activity"/>
    <property type="evidence" value="ECO:0007669"/>
    <property type="project" value="UniProtKB-EC"/>
</dbReference>
<proteinExistence type="predicted"/>
<dbReference type="EMBL" id="APJX01000001">
    <property type="protein sequence ID" value="EMS81202.1"/>
    <property type="molecule type" value="Genomic_DNA"/>
</dbReference>
<dbReference type="GO" id="GO:0046872">
    <property type="term" value="F:metal ion binding"/>
    <property type="evidence" value="ECO:0007669"/>
    <property type="project" value="UniProtKB-KW"/>
</dbReference>
<keyword evidence="7" id="KW-1185">Reference proteome</keyword>
<name>S0G7J9_9BACT</name>
<keyword evidence="1" id="KW-0479">Metal-binding</keyword>
<keyword evidence="4" id="KW-0411">Iron-sulfur</keyword>
<evidence type="ECO:0000256" key="3">
    <source>
        <dbReference type="ARBA" id="ARBA00023004"/>
    </source>
</evidence>
<evidence type="ECO:0000313" key="7">
    <source>
        <dbReference type="Proteomes" id="UP000014216"/>
    </source>
</evidence>
<gene>
    <name evidence="6" type="primary">hdrE</name>
    <name evidence="6" type="ORF">Dpo_1c03410</name>
</gene>
<evidence type="ECO:0000256" key="4">
    <source>
        <dbReference type="ARBA" id="ARBA00023014"/>
    </source>
</evidence>
<reference evidence="6 7" key="1">
    <citation type="journal article" date="2013" name="Genome Announc.">
        <title>Draft Genome Sequence of Desulfotignum phosphitoxidans DSM 13687 Strain FiPS-3.</title>
        <authorList>
            <person name="Poehlein A."/>
            <person name="Daniel R."/>
            <person name="Simeonova D.D."/>
        </authorList>
    </citation>
    <scope>NUCLEOTIDE SEQUENCE [LARGE SCALE GENOMIC DNA]</scope>
    <source>
        <strain evidence="6 7">DSM 13687</strain>
    </source>
</reference>
<comment type="caution">
    <text evidence="6">The sequence shown here is derived from an EMBL/GenBank/DDBJ whole genome shotgun (WGS) entry which is preliminary data.</text>
</comment>
<evidence type="ECO:0000256" key="1">
    <source>
        <dbReference type="ARBA" id="ARBA00022723"/>
    </source>
</evidence>
<organism evidence="6 7">
    <name type="scientific">Desulfotignum phosphitoxidans DSM 13687</name>
    <dbReference type="NCBI Taxonomy" id="1286635"/>
    <lineage>
        <taxon>Bacteria</taxon>
        <taxon>Pseudomonadati</taxon>
        <taxon>Thermodesulfobacteriota</taxon>
        <taxon>Desulfobacteria</taxon>
        <taxon>Desulfobacterales</taxon>
        <taxon>Desulfobacteraceae</taxon>
        <taxon>Desulfotignum</taxon>
    </lineage>
</organism>
<dbReference type="AlphaFoldDB" id="S0G7J9"/>
<dbReference type="Proteomes" id="UP000014216">
    <property type="component" value="Unassembled WGS sequence"/>
</dbReference>
<keyword evidence="2 6" id="KW-0560">Oxidoreductase</keyword>